<dbReference type="RefSeq" id="WP_343885300.1">
    <property type="nucleotide sequence ID" value="NZ_BAAAKI010000004.1"/>
</dbReference>
<reference evidence="2" key="1">
    <citation type="journal article" date="2019" name="Int. J. Syst. Evol. Microbiol.">
        <title>The Global Catalogue of Microorganisms (GCM) 10K type strain sequencing project: providing services to taxonomists for standard genome sequencing and annotation.</title>
        <authorList>
            <consortium name="The Broad Institute Genomics Platform"/>
            <consortium name="The Broad Institute Genome Sequencing Center for Infectious Disease"/>
            <person name="Wu L."/>
            <person name="Ma J."/>
        </authorList>
    </citation>
    <scope>NUCLEOTIDE SEQUENCE [LARGE SCALE GENOMIC DNA]</scope>
    <source>
        <strain evidence="2">CGMCC 1.15277</strain>
    </source>
</reference>
<organism evidence="1 2">
    <name type="scientific">Luteococcus sanguinis</name>
    <dbReference type="NCBI Taxonomy" id="174038"/>
    <lineage>
        <taxon>Bacteria</taxon>
        <taxon>Bacillati</taxon>
        <taxon>Actinomycetota</taxon>
        <taxon>Actinomycetes</taxon>
        <taxon>Propionibacteriales</taxon>
        <taxon>Propionibacteriaceae</taxon>
        <taxon>Luteococcus</taxon>
    </lineage>
</organism>
<dbReference type="SUPFAM" id="SSF56059">
    <property type="entry name" value="Glutathione synthetase ATP-binding domain-like"/>
    <property type="match status" value="1"/>
</dbReference>
<dbReference type="EMBL" id="JBHSUA010000009">
    <property type="protein sequence ID" value="MFC6396083.1"/>
    <property type="molecule type" value="Genomic_DNA"/>
</dbReference>
<dbReference type="Proteomes" id="UP001596266">
    <property type="component" value="Unassembled WGS sequence"/>
</dbReference>
<evidence type="ECO:0000313" key="1">
    <source>
        <dbReference type="EMBL" id="MFC6396083.1"/>
    </source>
</evidence>
<comment type="caution">
    <text evidence="1">The sequence shown here is derived from an EMBL/GenBank/DDBJ whole genome shotgun (WGS) entry which is preliminary data.</text>
</comment>
<protein>
    <submittedName>
        <fullName evidence="1">ATP-grasp fold amidoligase family protein</fullName>
    </submittedName>
</protein>
<proteinExistence type="predicted"/>
<dbReference type="Pfam" id="PF14305">
    <property type="entry name" value="ATPgrasp_TupA"/>
    <property type="match status" value="1"/>
</dbReference>
<gene>
    <name evidence="1" type="ORF">ACFP57_03650</name>
</gene>
<sequence>MIAEHVRHIHIGARAGRVSRTQTEAAQGRRSVALLTRVTEPVRETLRPLHRSLAASLPIYWRRKYLYAVSIQRWGNFIDPKGFGEKINWRILNDRRPIIVRACDKTQMKLMARERITDTERLRIARTLWTGTDVDQIPDELLASRAVLKPNDGSGEVLFLPATREVVREKTRGWLTGEQADRLGEWGYSRAEHVMLVEEQVPHDKDLPDYKFYVFNGRVRALEVHHNRFSEHRCSFFDGHGNSMPVESTFLPSSPDITLPAQSGELYALAAELGAGWDFIRIDLYLDAEGHVWFGEYSPYPHGGLNHFVPFSFDKFLGEPWQLPSLEEVRG</sequence>
<name>A0ABW1WXU6_9ACTN</name>
<dbReference type="InterPro" id="IPR029465">
    <property type="entry name" value="ATPgrasp_TupA"/>
</dbReference>
<evidence type="ECO:0000313" key="2">
    <source>
        <dbReference type="Proteomes" id="UP001596266"/>
    </source>
</evidence>
<accession>A0ABW1WXU6</accession>
<keyword evidence="2" id="KW-1185">Reference proteome</keyword>